<evidence type="ECO:0008006" key="4">
    <source>
        <dbReference type="Google" id="ProtNLM"/>
    </source>
</evidence>
<name>A0ABV7J9J9_9GAMM</name>
<feature type="transmembrane region" description="Helical" evidence="1">
    <location>
        <begin position="123"/>
        <end position="144"/>
    </location>
</feature>
<gene>
    <name evidence="2" type="ORF">ACFODZ_11140</name>
</gene>
<reference evidence="3" key="1">
    <citation type="journal article" date="2019" name="Int. J. Syst. Evol. Microbiol.">
        <title>The Global Catalogue of Microorganisms (GCM) 10K type strain sequencing project: providing services to taxonomists for standard genome sequencing and annotation.</title>
        <authorList>
            <consortium name="The Broad Institute Genomics Platform"/>
            <consortium name="The Broad Institute Genome Sequencing Center for Infectious Disease"/>
            <person name="Wu L."/>
            <person name="Ma J."/>
        </authorList>
    </citation>
    <scope>NUCLEOTIDE SEQUENCE [LARGE SCALE GENOMIC DNA]</scope>
    <source>
        <strain evidence="3">KCTC 42953</strain>
    </source>
</reference>
<evidence type="ECO:0000313" key="3">
    <source>
        <dbReference type="Proteomes" id="UP001595533"/>
    </source>
</evidence>
<accession>A0ABV7J9J9</accession>
<dbReference type="EMBL" id="JBHRTS010000005">
    <property type="protein sequence ID" value="MFC3194794.1"/>
    <property type="molecule type" value="Genomic_DNA"/>
</dbReference>
<keyword evidence="1" id="KW-0472">Membrane</keyword>
<feature type="transmembrane region" description="Helical" evidence="1">
    <location>
        <begin position="18"/>
        <end position="39"/>
    </location>
</feature>
<dbReference type="RefSeq" id="WP_157892737.1">
    <property type="nucleotide sequence ID" value="NZ_JBHRTS010000005.1"/>
</dbReference>
<organism evidence="2 3">
    <name type="scientific">Marinicella sediminis</name>
    <dbReference type="NCBI Taxonomy" id="1792834"/>
    <lineage>
        <taxon>Bacteria</taxon>
        <taxon>Pseudomonadati</taxon>
        <taxon>Pseudomonadota</taxon>
        <taxon>Gammaproteobacteria</taxon>
        <taxon>Lysobacterales</taxon>
        <taxon>Marinicellaceae</taxon>
        <taxon>Marinicella</taxon>
    </lineage>
</organism>
<feature type="transmembrane region" description="Helical" evidence="1">
    <location>
        <begin position="51"/>
        <end position="69"/>
    </location>
</feature>
<keyword evidence="1" id="KW-1133">Transmembrane helix</keyword>
<proteinExistence type="predicted"/>
<comment type="caution">
    <text evidence="2">The sequence shown here is derived from an EMBL/GenBank/DDBJ whole genome shotgun (WGS) entry which is preliminary data.</text>
</comment>
<sequence length="159" mass="17858">MNTDHCAEKIDRIYSRMAWGMLLMGLMFVFKLIELVVAADWQAWITAITPWMGLVVSLLIIWTLGPSVFSKLKNKQPMQQEPEGFSAEMINQALAISWGATICGLVLMQSVSKVLFSHELNGAVYFNAAMALLFISASSTFLYLTHSGYDQIQPDEWSE</sequence>
<protein>
    <recommendedName>
        <fullName evidence="4">DUF2178 domain-containing protein</fullName>
    </recommendedName>
</protein>
<dbReference type="Proteomes" id="UP001595533">
    <property type="component" value="Unassembled WGS sequence"/>
</dbReference>
<evidence type="ECO:0000256" key="1">
    <source>
        <dbReference type="SAM" id="Phobius"/>
    </source>
</evidence>
<keyword evidence="3" id="KW-1185">Reference proteome</keyword>
<feature type="transmembrane region" description="Helical" evidence="1">
    <location>
        <begin position="90"/>
        <end position="111"/>
    </location>
</feature>
<evidence type="ECO:0000313" key="2">
    <source>
        <dbReference type="EMBL" id="MFC3194794.1"/>
    </source>
</evidence>
<keyword evidence="1" id="KW-0812">Transmembrane</keyword>